<evidence type="ECO:0000313" key="1">
    <source>
        <dbReference type="EMBL" id="CUR37083.1"/>
    </source>
</evidence>
<gene>
    <name evidence="1" type="ORF">LRLP16767_LRPG3B_00875</name>
</gene>
<dbReference type="EMBL" id="LN887241">
    <property type="protein sequence ID" value="CUR37083.1"/>
    <property type="molecule type" value="Genomic_DNA"/>
</dbReference>
<protein>
    <submittedName>
        <fullName evidence="1">Uncharacterized protein</fullName>
    </submittedName>
</protein>
<dbReference type="AlphaFoldDB" id="A0A0U5JKI4"/>
<proteinExistence type="predicted"/>
<name>A0A0U5JKI4_LIMRT</name>
<accession>A0A0U5JKI4</accession>
<organism evidence="1">
    <name type="scientific">Limosilactobacillus reuteri</name>
    <name type="common">Lactobacillus reuteri</name>
    <dbReference type="NCBI Taxonomy" id="1598"/>
    <lineage>
        <taxon>Bacteria</taxon>
        <taxon>Bacillati</taxon>
        <taxon>Bacillota</taxon>
        <taxon>Bacilli</taxon>
        <taxon>Lactobacillales</taxon>
        <taxon>Lactobacillaceae</taxon>
        <taxon>Limosilactobacillus</taxon>
    </lineage>
</organism>
<sequence length="59" mass="6848">MLCGTGMTTNVPRVREGNHLGYHVVISAIEKFYVCHKQEGKQRYAKYKKLQSDQQYSLN</sequence>
<reference evidence="1" key="1">
    <citation type="submission" date="2015-10" db="EMBL/GenBank/DDBJ databases">
        <authorList>
            <person name="Gilbert D.G."/>
        </authorList>
    </citation>
    <scope>NUCLEOTIDE SEQUENCE</scope>
    <source>
        <strain evidence="1">Pg-3b</strain>
    </source>
</reference>